<sequence length="135" mass="15206">MLLLSQAEPNGALLLAVIARDFRHPMNTFGLNTTSPLLNLIFHFLAETQLSEATEGNLFSVPFKAGCRFYVLDLFSSPKSRPTLMEFNRSHRDATEHLTSENFKENLVVFNDSKISIPPSINLTQPSRQLSTLLR</sequence>
<keyword evidence="2" id="KW-1185">Reference proteome</keyword>
<gene>
    <name evidence="1" type="ORF">E2C01_024032</name>
</gene>
<accession>A0A5B7ECS3</accession>
<dbReference type="EMBL" id="VSRR010002314">
    <property type="protein sequence ID" value="MPC30763.1"/>
    <property type="molecule type" value="Genomic_DNA"/>
</dbReference>
<dbReference type="AlphaFoldDB" id="A0A5B7ECS3"/>
<protein>
    <submittedName>
        <fullName evidence="1">Uncharacterized protein</fullName>
    </submittedName>
</protein>
<evidence type="ECO:0000313" key="1">
    <source>
        <dbReference type="EMBL" id="MPC30763.1"/>
    </source>
</evidence>
<evidence type="ECO:0000313" key="2">
    <source>
        <dbReference type="Proteomes" id="UP000324222"/>
    </source>
</evidence>
<dbReference type="PROSITE" id="PS50007">
    <property type="entry name" value="PIPLC_X_DOMAIN"/>
    <property type="match status" value="1"/>
</dbReference>
<reference evidence="1 2" key="1">
    <citation type="submission" date="2019-05" db="EMBL/GenBank/DDBJ databases">
        <title>Another draft genome of Portunus trituberculatus and its Hox gene families provides insights of decapod evolution.</title>
        <authorList>
            <person name="Jeong J.-H."/>
            <person name="Song I."/>
            <person name="Kim S."/>
            <person name="Choi T."/>
            <person name="Kim D."/>
            <person name="Ryu S."/>
            <person name="Kim W."/>
        </authorList>
    </citation>
    <scope>NUCLEOTIDE SEQUENCE [LARGE SCALE GENOMIC DNA]</scope>
    <source>
        <tissue evidence="1">Muscle</tissue>
    </source>
</reference>
<comment type="caution">
    <text evidence="1">The sequence shown here is derived from an EMBL/GenBank/DDBJ whole genome shotgun (WGS) entry which is preliminary data.</text>
</comment>
<name>A0A5B7ECS3_PORTR</name>
<proteinExistence type="predicted"/>
<organism evidence="1 2">
    <name type="scientific">Portunus trituberculatus</name>
    <name type="common">Swimming crab</name>
    <name type="synonym">Neptunus trituberculatus</name>
    <dbReference type="NCBI Taxonomy" id="210409"/>
    <lineage>
        <taxon>Eukaryota</taxon>
        <taxon>Metazoa</taxon>
        <taxon>Ecdysozoa</taxon>
        <taxon>Arthropoda</taxon>
        <taxon>Crustacea</taxon>
        <taxon>Multicrustacea</taxon>
        <taxon>Malacostraca</taxon>
        <taxon>Eumalacostraca</taxon>
        <taxon>Eucarida</taxon>
        <taxon>Decapoda</taxon>
        <taxon>Pleocyemata</taxon>
        <taxon>Brachyura</taxon>
        <taxon>Eubrachyura</taxon>
        <taxon>Portunoidea</taxon>
        <taxon>Portunidae</taxon>
        <taxon>Portuninae</taxon>
        <taxon>Portunus</taxon>
    </lineage>
</organism>
<dbReference type="Proteomes" id="UP000324222">
    <property type="component" value="Unassembled WGS sequence"/>
</dbReference>